<comment type="caution">
    <text evidence="2">The sequence shown here is derived from an EMBL/GenBank/DDBJ whole genome shotgun (WGS) entry which is preliminary data.</text>
</comment>
<reference evidence="2 3" key="1">
    <citation type="journal article" date="2019" name="Sci. Rep.">
        <title>Orb-weaving spider Araneus ventricosus genome elucidates the spidroin gene catalogue.</title>
        <authorList>
            <person name="Kono N."/>
            <person name="Nakamura H."/>
            <person name="Ohtoshi R."/>
            <person name="Moran D.A.P."/>
            <person name="Shinohara A."/>
            <person name="Yoshida Y."/>
            <person name="Fujiwara M."/>
            <person name="Mori M."/>
            <person name="Tomita M."/>
            <person name="Arakawa K."/>
        </authorList>
    </citation>
    <scope>NUCLEOTIDE SEQUENCE [LARGE SCALE GENOMIC DNA]</scope>
</reference>
<keyword evidence="3" id="KW-1185">Reference proteome</keyword>
<dbReference type="EMBL" id="BGPR01015236">
    <property type="protein sequence ID" value="GBN68520.1"/>
    <property type="molecule type" value="Genomic_DNA"/>
</dbReference>
<accession>A0A4Y2QZA1</accession>
<dbReference type="AlphaFoldDB" id="A0A4Y2QZA1"/>
<dbReference type="Pfam" id="PF22938">
    <property type="entry name" value="Integrase_p58_C"/>
    <property type="match status" value="1"/>
</dbReference>
<dbReference type="Proteomes" id="UP000499080">
    <property type="component" value="Unassembled WGS sequence"/>
</dbReference>
<evidence type="ECO:0000313" key="2">
    <source>
        <dbReference type="EMBL" id="GBN68520.1"/>
    </source>
</evidence>
<evidence type="ECO:0000313" key="3">
    <source>
        <dbReference type="Proteomes" id="UP000499080"/>
    </source>
</evidence>
<gene>
    <name evidence="2" type="ORF">AVEN_155441_1</name>
</gene>
<dbReference type="InterPro" id="IPR054465">
    <property type="entry name" value="Integrase_p58-like_C"/>
</dbReference>
<name>A0A4Y2QZA1_ARAVE</name>
<feature type="domain" description="Integrase p58-like C-terminal" evidence="1">
    <location>
        <begin position="69"/>
        <end position="98"/>
    </location>
</feature>
<organism evidence="2 3">
    <name type="scientific">Araneus ventricosus</name>
    <name type="common">Orbweaver spider</name>
    <name type="synonym">Epeira ventricosa</name>
    <dbReference type="NCBI Taxonomy" id="182803"/>
    <lineage>
        <taxon>Eukaryota</taxon>
        <taxon>Metazoa</taxon>
        <taxon>Ecdysozoa</taxon>
        <taxon>Arthropoda</taxon>
        <taxon>Chelicerata</taxon>
        <taxon>Arachnida</taxon>
        <taxon>Araneae</taxon>
        <taxon>Araneomorphae</taxon>
        <taxon>Entelegynae</taxon>
        <taxon>Araneoidea</taxon>
        <taxon>Araneidae</taxon>
        <taxon>Araneus</taxon>
    </lineage>
</organism>
<protein>
    <recommendedName>
        <fullName evidence="1">Integrase p58-like C-terminal domain-containing protein</fullName>
    </recommendedName>
</protein>
<proteinExistence type="predicted"/>
<dbReference type="OrthoDB" id="6430889at2759"/>
<evidence type="ECO:0000259" key="1">
    <source>
        <dbReference type="Pfam" id="PF22938"/>
    </source>
</evidence>
<sequence length="107" mass="12891">MKKLEARLESVHAFVRDRIKLTSERMKTLYVSRATNRHFKEGDLVWMYNPKRRRCLSPKLQQNWEGLYIVKKLNDIVYRVQKSSNAKPKVIHINWLAPCRVTYHSFM</sequence>